<keyword evidence="3" id="KW-1185">Reference proteome</keyword>
<feature type="region of interest" description="Disordered" evidence="1">
    <location>
        <begin position="134"/>
        <end position="154"/>
    </location>
</feature>
<evidence type="ECO:0000313" key="3">
    <source>
        <dbReference type="Proteomes" id="UP000481030"/>
    </source>
</evidence>
<evidence type="ECO:0000256" key="1">
    <source>
        <dbReference type="SAM" id="MobiDB-lite"/>
    </source>
</evidence>
<dbReference type="RefSeq" id="WP_151537242.1">
    <property type="nucleotide sequence ID" value="NZ_WBOS01000022.1"/>
</dbReference>
<comment type="caution">
    <text evidence="2">The sequence shown here is derived from an EMBL/GenBank/DDBJ whole genome shotgun (WGS) entry which is preliminary data.</text>
</comment>
<gene>
    <name evidence="2" type="ORF">F7731_23615</name>
</gene>
<organism evidence="2 3">
    <name type="scientific">Cytobacillus depressus</name>
    <dbReference type="NCBI Taxonomy" id="1602942"/>
    <lineage>
        <taxon>Bacteria</taxon>
        <taxon>Bacillati</taxon>
        <taxon>Bacillota</taxon>
        <taxon>Bacilli</taxon>
        <taxon>Bacillales</taxon>
        <taxon>Bacillaceae</taxon>
        <taxon>Cytobacillus</taxon>
    </lineage>
</organism>
<accession>A0A6L3UY26</accession>
<dbReference type="Proteomes" id="UP000481030">
    <property type="component" value="Unassembled WGS sequence"/>
</dbReference>
<dbReference type="AlphaFoldDB" id="A0A6L3UY26"/>
<evidence type="ECO:0000313" key="2">
    <source>
        <dbReference type="EMBL" id="KAB2328944.1"/>
    </source>
</evidence>
<dbReference type="OrthoDB" id="2871372at2"/>
<name>A0A6L3UY26_9BACI</name>
<protein>
    <submittedName>
        <fullName evidence="2">Uncharacterized protein</fullName>
    </submittedName>
</protein>
<sequence length="176" mass="20757">MSKKQNLAPYERREGESAKAFEAFVKYRNMGIERSLTKVSQELGKSTTLLSRWSSQWDWVERVKAYDMEMDRQALMQEEKKRKEMVKRHAALATSFQSKVLERVRNLNPAELSTNDLIRWFEISVKIERLSRGEPTDISSHEHGGEVSQKHEHSFEEDIEKYAEMYDQIRGKEKKS</sequence>
<dbReference type="EMBL" id="WBOS01000022">
    <property type="protein sequence ID" value="KAB2328944.1"/>
    <property type="molecule type" value="Genomic_DNA"/>
</dbReference>
<proteinExistence type="predicted"/>
<reference evidence="2 3" key="1">
    <citation type="journal article" date="2016" name="Antonie Van Leeuwenhoek">
        <title>Bacillus depressus sp. nov., isolated from soil of a sunflower field.</title>
        <authorList>
            <person name="Wei X."/>
            <person name="Xin D."/>
            <person name="Xin Y."/>
            <person name="Zhang H."/>
            <person name="Wang T."/>
            <person name="Zhang J."/>
        </authorList>
    </citation>
    <scope>NUCLEOTIDE SEQUENCE [LARGE SCALE GENOMIC DNA]</scope>
    <source>
        <strain evidence="2 3">BZ1</strain>
    </source>
</reference>